<name>A0A318RWX0_WILLI</name>
<dbReference type="Proteomes" id="UP000247591">
    <property type="component" value="Unassembled WGS sequence"/>
</dbReference>
<reference evidence="1 2" key="1">
    <citation type="submission" date="2018-06" db="EMBL/GenBank/DDBJ databases">
        <title>Genomic Encyclopedia of Type Strains, Phase IV (KMG-IV): sequencing the most valuable type-strain genomes for metagenomic binning, comparative biology and taxonomic classification.</title>
        <authorList>
            <person name="Goeker M."/>
        </authorList>
    </citation>
    <scope>NUCLEOTIDE SEQUENCE [LARGE SCALE GENOMIC DNA]</scope>
    <source>
        <strain evidence="1 2">DSM 45521</strain>
    </source>
</reference>
<organism evidence="1 2">
    <name type="scientific">Williamsia limnetica</name>
    <dbReference type="NCBI Taxonomy" id="882452"/>
    <lineage>
        <taxon>Bacteria</taxon>
        <taxon>Bacillati</taxon>
        <taxon>Actinomycetota</taxon>
        <taxon>Actinomycetes</taxon>
        <taxon>Mycobacteriales</taxon>
        <taxon>Nocardiaceae</taxon>
        <taxon>Williamsia</taxon>
    </lineage>
</organism>
<gene>
    <name evidence="1" type="ORF">DFR67_113160</name>
</gene>
<sequence length="76" mass="8953">MFGTAQRLIGRTENWQHVEHSKATVHCGWNKYRNTACVFTIRRRRRHMSPQCRFGCCQPAVDFTLQDCQIDCRGTH</sequence>
<comment type="caution">
    <text evidence="1">The sequence shown here is derived from an EMBL/GenBank/DDBJ whole genome shotgun (WGS) entry which is preliminary data.</text>
</comment>
<proteinExistence type="predicted"/>
<accession>A0A318RWX0</accession>
<protein>
    <submittedName>
        <fullName evidence="1">Uncharacterized protein</fullName>
    </submittedName>
</protein>
<dbReference type="AlphaFoldDB" id="A0A318RWX0"/>
<keyword evidence="2" id="KW-1185">Reference proteome</keyword>
<dbReference type="EMBL" id="QJSP01000013">
    <property type="protein sequence ID" value="PYE14366.1"/>
    <property type="molecule type" value="Genomic_DNA"/>
</dbReference>
<evidence type="ECO:0000313" key="2">
    <source>
        <dbReference type="Proteomes" id="UP000247591"/>
    </source>
</evidence>
<evidence type="ECO:0000313" key="1">
    <source>
        <dbReference type="EMBL" id="PYE14366.1"/>
    </source>
</evidence>